<comment type="caution">
    <text evidence="1">The sequence shown here is derived from an EMBL/GenBank/DDBJ whole genome shotgun (WGS) entry which is preliminary data.</text>
</comment>
<dbReference type="AlphaFoldDB" id="A0A0F9UKD8"/>
<gene>
    <name evidence="1" type="ORF">LCGC14_0596030</name>
</gene>
<accession>A0A0F9UKD8</accession>
<proteinExistence type="predicted"/>
<organism evidence="1">
    <name type="scientific">marine sediment metagenome</name>
    <dbReference type="NCBI Taxonomy" id="412755"/>
    <lineage>
        <taxon>unclassified sequences</taxon>
        <taxon>metagenomes</taxon>
        <taxon>ecological metagenomes</taxon>
    </lineage>
</organism>
<dbReference type="EMBL" id="LAZR01000944">
    <property type="protein sequence ID" value="KKN54063.1"/>
    <property type="molecule type" value="Genomic_DNA"/>
</dbReference>
<sequence length="205" mass="23839">MTTIKDISPEEWTLEKIKKLSFQEQMELYKTLPSADFEEMDGDYDSCMVGFASEIKKKGSLWWLHKSEKGNWMGKSFSPTIGKKKFQSEGYNRWEIDGKEVHHMRFHTNMIESLIDGKITFRLKYALFKNDGGIVDMTDEVRRIKKGLYLCVGMAGPEKLPPDFFCLTGPVHEYDHSSVWVYGDEVKEHANISVTPYSEYLKQKK</sequence>
<name>A0A0F9UKD8_9ZZZZ</name>
<evidence type="ECO:0000313" key="1">
    <source>
        <dbReference type="EMBL" id="KKN54063.1"/>
    </source>
</evidence>
<protein>
    <submittedName>
        <fullName evidence="1">Uncharacterized protein</fullName>
    </submittedName>
</protein>
<reference evidence="1" key="1">
    <citation type="journal article" date="2015" name="Nature">
        <title>Complex archaea that bridge the gap between prokaryotes and eukaryotes.</title>
        <authorList>
            <person name="Spang A."/>
            <person name="Saw J.H."/>
            <person name="Jorgensen S.L."/>
            <person name="Zaremba-Niedzwiedzka K."/>
            <person name="Martijn J."/>
            <person name="Lind A.E."/>
            <person name="van Eijk R."/>
            <person name="Schleper C."/>
            <person name="Guy L."/>
            <person name="Ettema T.J."/>
        </authorList>
    </citation>
    <scope>NUCLEOTIDE SEQUENCE</scope>
</reference>